<dbReference type="PANTHER" id="PTHR31325">
    <property type="entry name" value="OS01G0798800 PROTEIN-RELATED"/>
    <property type="match status" value="1"/>
</dbReference>
<name>A0A7J7HW05_CAMSI</name>
<keyword evidence="4" id="KW-1185">Reference proteome</keyword>
<dbReference type="Proteomes" id="UP000593564">
    <property type="component" value="Unassembled WGS sequence"/>
</dbReference>
<evidence type="ECO:0000313" key="3">
    <source>
        <dbReference type="EMBL" id="KAF5956266.1"/>
    </source>
</evidence>
<sequence length="694" mass="81044">MNLIPASWKILWDAWQVQMLVLLSLTLQIILFVFGKRRKNMLSQWTNVMVWLAYTMANWVATVALGKLSHTLNNIPNPNNTLQALWAPLLLLHLGGPDTITAYSLNDNQLWIRHFLDMSVQATVAIYVIVMSWRHFWFSFMLIPAFMAGIIKYGERIWALKLACHDESKNIVPFYDLGVRDGLGYTRCEIVLIMAHKLVTEFKDYMENYDIRRSFRLRYTKFMDVINLGVNPYLENVLEDEMRDVINLGVNPYLENVLEDEMRDVINLAVNPYFEKVLEVEMGLMYDLLYTKAPITFTKRGCIFRSISFMCTVSVLVGLFRLIDMEAKWHKQHSSMVDIVITGVLLVGALALEIYAVMLLLFSDWAMLWLIKCGRGKWAILLLQKFSWFFEKKKWSKKMWQIDVMEKEDKHKKWSRIVGRLGIQDKFYRYMHSTSVCIPSTLYPRIFQFICSASATDNLIDFGWLEGVIGSTPFHELVFIMHIITDMCHRYDESESESDLESVACTSENSENSANSCGHDGDKETCKTLSNYMTYLLLTSRWLLPVVVKDSQFIRVMNDAKLFSRYINEQVTGGRMFPMDMERIEELAATRDEEGRKMEKIEETSALLEGIFYDLIDEGNKEVKWEKLKNVWLVMLCYAAISCPKNYHLQRLREGGELLNLVWFLIPHAHIFFRVNTFKLHRFFSQCFQQGTQV</sequence>
<gene>
    <name evidence="3" type="ORF">HYC85_003491</name>
</gene>
<dbReference type="Pfam" id="PF13968">
    <property type="entry name" value="DUF4220"/>
    <property type="match status" value="1"/>
</dbReference>
<feature type="transmembrane region" description="Helical" evidence="1">
    <location>
        <begin position="339"/>
        <end position="362"/>
    </location>
</feature>
<dbReference type="Pfam" id="PF04578">
    <property type="entry name" value="DUF594"/>
    <property type="match status" value="1"/>
</dbReference>
<keyword evidence="1" id="KW-0472">Membrane</keyword>
<accession>A0A7J7HW05</accession>
<dbReference type="InterPro" id="IPR025315">
    <property type="entry name" value="DUF4220"/>
</dbReference>
<keyword evidence="1" id="KW-0812">Transmembrane</keyword>
<feature type="transmembrane region" description="Helical" evidence="1">
    <location>
        <begin position="46"/>
        <end position="65"/>
    </location>
</feature>
<dbReference type="EMBL" id="JACBKZ010000002">
    <property type="protein sequence ID" value="KAF5956266.1"/>
    <property type="molecule type" value="Genomic_DNA"/>
</dbReference>
<proteinExistence type="predicted"/>
<reference evidence="4" key="1">
    <citation type="journal article" date="2020" name="Nat. Commun.">
        <title>Genome assembly of wild tea tree DASZ reveals pedigree and selection history of tea varieties.</title>
        <authorList>
            <person name="Zhang W."/>
            <person name="Zhang Y."/>
            <person name="Qiu H."/>
            <person name="Guo Y."/>
            <person name="Wan H."/>
            <person name="Zhang X."/>
            <person name="Scossa F."/>
            <person name="Alseekh S."/>
            <person name="Zhang Q."/>
            <person name="Wang P."/>
            <person name="Xu L."/>
            <person name="Schmidt M.H."/>
            <person name="Jia X."/>
            <person name="Li D."/>
            <person name="Zhu A."/>
            <person name="Guo F."/>
            <person name="Chen W."/>
            <person name="Ni D."/>
            <person name="Usadel B."/>
            <person name="Fernie A.R."/>
            <person name="Wen W."/>
        </authorList>
    </citation>
    <scope>NUCLEOTIDE SEQUENCE [LARGE SCALE GENOMIC DNA]</scope>
    <source>
        <strain evidence="4">cv. G240</strain>
    </source>
</reference>
<feature type="domain" description="DUF4220" evidence="2">
    <location>
        <begin position="51"/>
        <end position="404"/>
    </location>
</feature>
<evidence type="ECO:0000256" key="1">
    <source>
        <dbReference type="SAM" id="Phobius"/>
    </source>
</evidence>
<comment type="caution">
    <text evidence="3">The sequence shown here is derived from an EMBL/GenBank/DDBJ whole genome shotgun (WGS) entry which is preliminary data.</text>
</comment>
<dbReference type="AlphaFoldDB" id="A0A7J7HW05"/>
<protein>
    <recommendedName>
        <fullName evidence="2">DUF4220 domain-containing protein</fullName>
    </recommendedName>
</protein>
<dbReference type="InterPro" id="IPR007658">
    <property type="entry name" value="DUF594"/>
</dbReference>
<feature type="transmembrane region" description="Helical" evidence="1">
    <location>
        <begin position="15"/>
        <end position="34"/>
    </location>
</feature>
<reference evidence="3 4" key="2">
    <citation type="submission" date="2020-07" db="EMBL/GenBank/DDBJ databases">
        <title>Genome assembly of wild tea tree DASZ reveals pedigree and selection history of tea varieties.</title>
        <authorList>
            <person name="Zhang W."/>
        </authorList>
    </citation>
    <scope>NUCLEOTIDE SEQUENCE [LARGE SCALE GENOMIC DNA]</scope>
    <source>
        <strain evidence="4">cv. G240</strain>
        <tissue evidence="3">Leaf</tissue>
    </source>
</reference>
<evidence type="ECO:0000313" key="4">
    <source>
        <dbReference type="Proteomes" id="UP000593564"/>
    </source>
</evidence>
<organism evidence="3 4">
    <name type="scientific">Camellia sinensis</name>
    <name type="common">Tea plant</name>
    <name type="synonym">Thea sinensis</name>
    <dbReference type="NCBI Taxonomy" id="4442"/>
    <lineage>
        <taxon>Eukaryota</taxon>
        <taxon>Viridiplantae</taxon>
        <taxon>Streptophyta</taxon>
        <taxon>Embryophyta</taxon>
        <taxon>Tracheophyta</taxon>
        <taxon>Spermatophyta</taxon>
        <taxon>Magnoliopsida</taxon>
        <taxon>eudicotyledons</taxon>
        <taxon>Gunneridae</taxon>
        <taxon>Pentapetalae</taxon>
        <taxon>asterids</taxon>
        <taxon>Ericales</taxon>
        <taxon>Theaceae</taxon>
        <taxon>Camellia</taxon>
    </lineage>
</organism>
<feature type="transmembrane region" description="Helical" evidence="1">
    <location>
        <begin position="302"/>
        <end position="323"/>
    </location>
</feature>
<evidence type="ECO:0000259" key="2">
    <source>
        <dbReference type="Pfam" id="PF13968"/>
    </source>
</evidence>
<keyword evidence="1" id="KW-1133">Transmembrane helix</keyword>